<comment type="caution">
    <text evidence="1">The sequence shown here is derived from an EMBL/GenBank/DDBJ whole genome shotgun (WGS) entry which is preliminary data.</text>
</comment>
<protein>
    <submittedName>
        <fullName evidence="1">Uncharacterized protein</fullName>
    </submittedName>
</protein>
<name>A0A016SEU2_9BILA</name>
<reference evidence="2" key="1">
    <citation type="journal article" date="2015" name="Nat. Genet.">
        <title>The genome and transcriptome of the zoonotic hookworm Ancylostoma ceylanicum identify infection-specific gene families.</title>
        <authorList>
            <person name="Schwarz E.M."/>
            <person name="Hu Y."/>
            <person name="Antoshechkin I."/>
            <person name="Miller M.M."/>
            <person name="Sternberg P.W."/>
            <person name="Aroian R.V."/>
        </authorList>
    </citation>
    <scope>NUCLEOTIDE SEQUENCE</scope>
    <source>
        <strain evidence="2">HY135</strain>
    </source>
</reference>
<accession>A0A016SEU2</accession>
<sequence>MTFADRGHSSADGRLRLCTVPSLHCLHSARFKLIRLHGKLRQGCSPSSVLQQMGVFHVKKTKYDAEWNYDSTLKWMKRSWNELKRLCENTSVDYQRYGPPDYPYLEQQISVCVFGVTSDYAERALKMDNLLNAFGDRERRFAASVRKRLEEVAGGNCIDVQMVPIYVLPEERIGQIDAPSARILGLSYNSNFQELFN</sequence>
<dbReference type="AlphaFoldDB" id="A0A016SEU2"/>
<dbReference type="Proteomes" id="UP000024635">
    <property type="component" value="Unassembled WGS sequence"/>
</dbReference>
<proteinExistence type="predicted"/>
<evidence type="ECO:0000313" key="1">
    <source>
        <dbReference type="EMBL" id="EYB88819.1"/>
    </source>
</evidence>
<gene>
    <name evidence="1" type="primary">Acey_s0241.g3387</name>
    <name evidence="1" type="ORF">Y032_0241g3387</name>
</gene>
<evidence type="ECO:0000313" key="2">
    <source>
        <dbReference type="Proteomes" id="UP000024635"/>
    </source>
</evidence>
<keyword evidence="2" id="KW-1185">Reference proteome</keyword>
<dbReference type="EMBL" id="JARK01001577">
    <property type="protein sequence ID" value="EYB88819.1"/>
    <property type="molecule type" value="Genomic_DNA"/>
</dbReference>
<organism evidence="1 2">
    <name type="scientific">Ancylostoma ceylanicum</name>
    <dbReference type="NCBI Taxonomy" id="53326"/>
    <lineage>
        <taxon>Eukaryota</taxon>
        <taxon>Metazoa</taxon>
        <taxon>Ecdysozoa</taxon>
        <taxon>Nematoda</taxon>
        <taxon>Chromadorea</taxon>
        <taxon>Rhabditida</taxon>
        <taxon>Rhabditina</taxon>
        <taxon>Rhabditomorpha</taxon>
        <taxon>Strongyloidea</taxon>
        <taxon>Ancylostomatidae</taxon>
        <taxon>Ancylostomatinae</taxon>
        <taxon>Ancylostoma</taxon>
    </lineage>
</organism>